<dbReference type="EMBL" id="CM046391">
    <property type="protein sequence ID" value="KAI8559357.1"/>
    <property type="molecule type" value="Genomic_DNA"/>
</dbReference>
<organism evidence="1 2">
    <name type="scientific">Rhododendron molle</name>
    <name type="common">Chinese azalea</name>
    <name type="synonym">Azalea mollis</name>
    <dbReference type="NCBI Taxonomy" id="49168"/>
    <lineage>
        <taxon>Eukaryota</taxon>
        <taxon>Viridiplantae</taxon>
        <taxon>Streptophyta</taxon>
        <taxon>Embryophyta</taxon>
        <taxon>Tracheophyta</taxon>
        <taxon>Spermatophyta</taxon>
        <taxon>Magnoliopsida</taxon>
        <taxon>eudicotyledons</taxon>
        <taxon>Gunneridae</taxon>
        <taxon>Pentapetalae</taxon>
        <taxon>asterids</taxon>
        <taxon>Ericales</taxon>
        <taxon>Ericaceae</taxon>
        <taxon>Ericoideae</taxon>
        <taxon>Rhodoreae</taxon>
        <taxon>Rhododendron</taxon>
    </lineage>
</organism>
<evidence type="ECO:0000313" key="1">
    <source>
        <dbReference type="EMBL" id="KAI8559357.1"/>
    </source>
</evidence>
<proteinExistence type="predicted"/>
<gene>
    <name evidence="1" type="ORF">RHMOL_Rhmol04G0166800</name>
</gene>
<reference evidence="1" key="1">
    <citation type="submission" date="2022-02" db="EMBL/GenBank/DDBJ databases">
        <title>Plant Genome Project.</title>
        <authorList>
            <person name="Zhang R.-G."/>
        </authorList>
    </citation>
    <scope>NUCLEOTIDE SEQUENCE</scope>
    <source>
        <strain evidence="1">AT1</strain>
    </source>
</reference>
<protein>
    <submittedName>
        <fullName evidence="1">Uncharacterized protein</fullName>
    </submittedName>
</protein>
<comment type="caution">
    <text evidence="1">The sequence shown here is derived from an EMBL/GenBank/DDBJ whole genome shotgun (WGS) entry which is preliminary data.</text>
</comment>
<keyword evidence="2" id="KW-1185">Reference proteome</keyword>
<name>A0ACC0P157_RHOML</name>
<dbReference type="Proteomes" id="UP001062846">
    <property type="component" value="Chromosome 4"/>
</dbReference>
<accession>A0ACC0P157</accession>
<sequence>MADPDGNGGGGDVIDRPEDRGGPMVAETEDQIHKEAVAGAGAVVEGGGDGGEGREQEVDRLENPCVTEENPRATVLTGAVGSILIAEGSGAVVEDSPIVGGSSGGVGGSGAAGGDPGLNGTPPRDLARGKGIAVSEELVEKKQTTETALLRSVRRTSRSGLR</sequence>
<evidence type="ECO:0000313" key="2">
    <source>
        <dbReference type="Proteomes" id="UP001062846"/>
    </source>
</evidence>